<dbReference type="InParanoid" id="A0A1X7TDR4"/>
<dbReference type="EnsemblMetazoa" id="Aqu2.1.12742_001">
    <property type="protein sequence ID" value="Aqu2.1.12742_001"/>
    <property type="gene ID" value="Aqu2.1.12742"/>
</dbReference>
<protein>
    <submittedName>
        <fullName evidence="2">Uncharacterized protein</fullName>
    </submittedName>
</protein>
<feature type="transmembrane region" description="Helical" evidence="1">
    <location>
        <begin position="32"/>
        <end position="58"/>
    </location>
</feature>
<keyword evidence="1" id="KW-0812">Transmembrane</keyword>
<sequence length="91" mass="10289">MWYIFSIGAVASITPHDMNASRAILNDSVLDIMFYVSTWFGPEVSSFIFLMVCIGSCTRNTYNEFTRRNFDFISNNGTVSMFAHLLGNLVT</sequence>
<dbReference type="OrthoDB" id="431378at2759"/>
<evidence type="ECO:0000313" key="2">
    <source>
        <dbReference type="EnsemblMetazoa" id="Aqu2.1.12742_001"/>
    </source>
</evidence>
<name>A0A1X7TDR4_AMPQE</name>
<keyword evidence="1" id="KW-1133">Transmembrane helix</keyword>
<reference evidence="2" key="1">
    <citation type="submission" date="2017-05" db="UniProtKB">
        <authorList>
            <consortium name="EnsemblMetazoa"/>
        </authorList>
    </citation>
    <scope>IDENTIFICATION</scope>
</reference>
<evidence type="ECO:0000256" key="1">
    <source>
        <dbReference type="SAM" id="Phobius"/>
    </source>
</evidence>
<dbReference type="AlphaFoldDB" id="A0A1X7TDR4"/>
<proteinExistence type="predicted"/>
<organism evidence="2">
    <name type="scientific">Amphimedon queenslandica</name>
    <name type="common">Sponge</name>
    <dbReference type="NCBI Taxonomy" id="400682"/>
    <lineage>
        <taxon>Eukaryota</taxon>
        <taxon>Metazoa</taxon>
        <taxon>Porifera</taxon>
        <taxon>Demospongiae</taxon>
        <taxon>Heteroscleromorpha</taxon>
        <taxon>Haplosclerida</taxon>
        <taxon>Niphatidae</taxon>
        <taxon>Amphimedon</taxon>
    </lineage>
</organism>
<keyword evidence="1" id="KW-0472">Membrane</keyword>
<accession>A0A1X7TDR4</accession>